<evidence type="ECO:0000256" key="3">
    <source>
        <dbReference type="ARBA" id="ARBA00023125"/>
    </source>
</evidence>
<keyword evidence="4" id="KW-0804">Transcription</keyword>
<dbReference type="InterPro" id="IPR005119">
    <property type="entry name" value="LysR_subst-bd"/>
</dbReference>
<dbReference type="InterPro" id="IPR000847">
    <property type="entry name" value="LysR_HTH_N"/>
</dbReference>
<comment type="caution">
    <text evidence="6">The sequence shown here is derived from an EMBL/GenBank/DDBJ whole genome shotgun (WGS) entry which is preliminary data.</text>
</comment>
<dbReference type="Pfam" id="PF03466">
    <property type="entry name" value="LysR_substrate"/>
    <property type="match status" value="1"/>
</dbReference>
<organism evidence="6 7">
    <name type="scientific">Endosaccharibacter trunci</name>
    <dbReference type="NCBI Taxonomy" id="2812733"/>
    <lineage>
        <taxon>Bacteria</taxon>
        <taxon>Pseudomonadati</taxon>
        <taxon>Pseudomonadota</taxon>
        <taxon>Alphaproteobacteria</taxon>
        <taxon>Acetobacterales</taxon>
        <taxon>Acetobacteraceae</taxon>
        <taxon>Endosaccharibacter</taxon>
    </lineage>
</organism>
<reference evidence="6 7" key="1">
    <citation type="submission" date="2022-06" db="EMBL/GenBank/DDBJ databases">
        <title>Endosaccharibacter gen. nov., sp. nov., endophytic bacteria isolated from sugarcane.</title>
        <authorList>
            <person name="Pitiwittayakul N."/>
            <person name="Yukphan P."/>
            <person name="Charoenyingcharoen P."/>
            <person name="Tanasupawat S."/>
        </authorList>
    </citation>
    <scope>NUCLEOTIDE SEQUENCE [LARGE SCALE GENOMIC DNA]</scope>
    <source>
        <strain evidence="6 7">KSS8</strain>
    </source>
</reference>
<feature type="domain" description="HTH lysR-type" evidence="5">
    <location>
        <begin position="1"/>
        <end position="60"/>
    </location>
</feature>
<dbReference type="Gene3D" id="3.40.190.290">
    <property type="match status" value="1"/>
</dbReference>
<dbReference type="SUPFAM" id="SSF46785">
    <property type="entry name" value="Winged helix' DNA-binding domain"/>
    <property type="match status" value="1"/>
</dbReference>
<sequence>MLRHMRVWRYLDEVARSGSVRQAAERLNVTPSAVLRRIQDVEEDVGEALFERTSSGMMLTVAGELFIDWIRRQAADLDMVKSQIEEVAGVRRGSIRLACSQAAAASFIPHAVALFQKTHADVVFSISTASHEQAIRMLVQYEVDLALIFGPPLRSEVRAYMSIGQRVVAVMRQDHPLAEQPALRLRHCMEYPLALLDRGFSGRRLLDSIMAGISTPPNIVLEANSFEPLAAYVRHSDAVTFQVQIGIDDIAAGHGLAVRALLDEDKAFAPLVLLHLKGRSLPVAARRFADTISRGLDELRMEPLDG</sequence>
<dbReference type="SUPFAM" id="SSF53850">
    <property type="entry name" value="Periplasmic binding protein-like II"/>
    <property type="match status" value="1"/>
</dbReference>
<dbReference type="EMBL" id="JAMSKV010000023">
    <property type="protein sequence ID" value="MCQ8280098.1"/>
    <property type="molecule type" value="Genomic_DNA"/>
</dbReference>
<dbReference type="Gene3D" id="1.10.10.10">
    <property type="entry name" value="Winged helix-like DNA-binding domain superfamily/Winged helix DNA-binding domain"/>
    <property type="match status" value="1"/>
</dbReference>
<dbReference type="Proteomes" id="UP001524587">
    <property type="component" value="Unassembled WGS sequence"/>
</dbReference>
<keyword evidence="7" id="KW-1185">Reference proteome</keyword>
<evidence type="ECO:0000256" key="1">
    <source>
        <dbReference type="ARBA" id="ARBA00009437"/>
    </source>
</evidence>
<gene>
    <name evidence="6" type="ORF">NFI95_16775</name>
</gene>
<dbReference type="PANTHER" id="PTHR30419:SF8">
    <property type="entry name" value="NITROGEN ASSIMILATION TRANSCRIPTIONAL ACTIVATOR-RELATED"/>
    <property type="match status" value="1"/>
</dbReference>
<keyword evidence="3" id="KW-0238">DNA-binding</keyword>
<protein>
    <submittedName>
        <fullName evidence="6">LysR family transcriptional regulator</fullName>
    </submittedName>
</protein>
<dbReference type="InterPro" id="IPR036388">
    <property type="entry name" value="WH-like_DNA-bd_sf"/>
</dbReference>
<evidence type="ECO:0000256" key="2">
    <source>
        <dbReference type="ARBA" id="ARBA00023015"/>
    </source>
</evidence>
<evidence type="ECO:0000256" key="4">
    <source>
        <dbReference type="ARBA" id="ARBA00023163"/>
    </source>
</evidence>
<evidence type="ECO:0000259" key="5">
    <source>
        <dbReference type="PROSITE" id="PS50931"/>
    </source>
</evidence>
<accession>A0ABT1WE81</accession>
<dbReference type="InterPro" id="IPR036390">
    <property type="entry name" value="WH_DNA-bd_sf"/>
</dbReference>
<dbReference type="Pfam" id="PF00126">
    <property type="entry name" value="HTH_1"/>
    <property type="match status" value="1"/>
</dbReference>
<proteinExistence type="inferred from homology"/>
<keyword evidence="2" id="KW-0805">Transcription regulation</keyword>
<evidence type="ECO:0000313" key="7">
    <source>
        <dbReference type="Proteomes" id="UP001524587"/>
    </source>
</evidence>
<dbReference type="RefSeq" id="WP_422865585.1">
    <property type="nucleotide sequence ID" value="NZ_JAMSKV010000023.1"/>
</dbReference>
<dbReference type="PROSITE" id="PS50931">
    <property type="entry name" value="HTH_LYSR"/>
    <property type="match status" value="1"/>
</dbReference>
<dbReference type="InterPro" id="IPR050950">
    <property type="entry name" value="HTH-type_LysR_regulators"/>
</dbReference>
<name>A0ABT1WE81_9PROT</name>
<evidence type="ECO:0000313" key="6">
    <source>
        <dbReference type="EMBL" id="MCQ8280098.1"/>
    </source>
</evidence>
<dbReference type="PANTHER" id="PTHR30419">
    <property type="entry name" value="HTH-TYPE TRANSCRIPTIONAL REGULATOR YBHD"/>
    <property type="match status" value="1"/>
</dbReference>
<comment type="similarity">
    <text evidence="1">Belongs to the LysR transcriptional regulatory family.</text>
</comment>